<evidence type="ECO:0000313" key="4">
    <source>
        <dbReference type="EMBL" id="CDT17113.1"/>
    </source>
</evidence>
<dbReference type="RefSeq" id="WP_021362647.1">
    <property type="nucleotide sequence ID" value="NZ_BBYB01000003.1"/>
</dbReference>
<sequence>MQIIDININNIDNEHICCSISEKKGENCVFSKKAWMKNNFDKGLVFKRFDVRGKAFIEYIPAENAWCPITADNYIFINCFWISGKFKGQGYSNLLLQECVDDAKSKGKYGLVVLSSSKKMPFLSDAKYLKYKGFCLADTSEPNYELLYFPFTDNAPIPYFKNCVKKRKLNENGIVLYYSNQCPHTEKYAPILKKIANSRGIDVNLIKFETAKEAQNAPAPFTTYSLFFNGEFVTNEILSEKKIEKFLDTNIKKFN</sequence>
<keyword evidence="2" id="KW-0808">Transferase</keyword>
<name>A0A069AI04_CLODI</name>
<gene>
    <name evidence="2" type="primary">yoaP</name>
    <name evidence="4" type="ORF">BN1095_330384</name>
    <name evidence="2" type="ORF">BN1096_630181</name>
    <name evidence="3" type="ORF">BN1097_640045</name>
</gene>
<reference evidence="2" key="1">
    <citation type="submission" date="2014-07" db="EMBL/GenBank/DDBJ databases">
        <authorList>
            <person name="Monot Marc"/>
        </authorList>
    </citation>
    <scope>NUCLEOTIDE SEQUENCE</scope>
    <source>
        <strain evidence="4">7032989</strain>
        <strain evidence="3">7032994</strain>
    </source>
</reference>
<proteinExistence type="predicted"/>
<dbReference type="SUPFAM" id="SSF55729">
    <property type="entry name" value="Acyl-CoA N-acyltransferases (Nat)"/>
    <property type="match status" value="1"/>
</dbReference>
<evidence type="ECO:0000259" key="1">
    <source>
        <dbReference type="Pfam" id="PF14268"/>
    </source>
</evidence>
<organism evidence="2">
    <name type="scientific">Clostridioides difficile</name>
    <name type="common">Peptoclostridium difficile</name>
    <dbReference type="NCBI Taxonomy" id="1496"/>
    <lineage>
        <taxon>Bacteria</taxon>
        <taxon>Bacillati</taxon>
        <taxon>Bacillota</taxon>
        <taxon>Clostridia</taxon>
        <taxon>Peptostreptococcales</taxon>
        <taxon>Peptostreptococcaceae</taxon>
        <taxon>Clostridioides</taxon>
    </lineage>
</organism>
<dbReference type="GO" id="GO:0016746">
    <property type="term" value="F:acyltransferase activity"/>
    <property type="evidence" value="ECO:0007669"/>
    <property type="project" value="UniProtKB-KW"/>
</dbReference>
<dbReference type="EC" id="2.3.1.-" evidence="2 3"/>
<evidence type="ECO:0000313" key="2">
    <source>
        <dbReference type="EMBL" id="CDS88076.1"/>
    </source>
</evidence>
<keyword evidence="2" id="KW-0012">Acyltransferase</keyword>
<dbReference type="EMBL" id="LK932994">
    <property type="protein sequence ID" value="CDT17113.1"/>
    <property type="molecule type" value="Genomic_DNA"/>
</dbReference>
<dbReference type="SUPFAM" id="SSF52833">
    <property type="entry name" value="Thioredoxin-like"/>
    <property type="match status" value="1"/>
</dbReference>
<accession>A0A069AI04</accession>
<dbReference type="InterPro" id="IPR036249">
    <property type="entry name" value="Thioredoxin-like_sf"/>
</dbReference>
<dbReference type="Pfam" id="PF14268">
    <property type="entry name" value="YoaP"/>
    <property type="match status" value="1"/>
</dbReference>
<dbReference type="EMBL" id="LK932403">
    <property type="protein sequence ID" value="CDS88201.1"/>
    <property type="molecule type" value="Genomic_DNA"/>
</dbReference>
<protein>
    <submittedName>
        <fullName evidence="2 3">Uncharacterized N-acetyltransferase YoaP</fullName>
        <ecNumber evidence="2 3">2.3.1.-</ecNumber>
    </submittedName>
</protein>
<dbReference type="AlphaFoldDB" id="A0A069AI04"/>
<dbReference type="InterPro" id="IPR016181">
    <property type="entry name" value="Acyl_CoA_acyltransferase"/>
</dbReference>
<dbReference type="InterPro" id="IPR025685">
    <property type="entry name" value="YoaP-like_dom"/>
</dbReference>
<dbReference type="EMBL" id="LK932517">
    <property type="protein sequence ID" value="CDS88076.1"/>
    <property type="molecule type" value="Genomic_DNA"/>
</dbReference>
<dbReference type="Gene3D" id="3.40.30.10">
    <property type="entry name" value="Glutaredoxin"/>
    <property type="match status" value="1"/>
</dbReference>
<feature type="domain" description="YoaP-like" evidence="1">
    <location>
        <begin position="204"/>
        <end position="245"/>
    </location>
</feature>
<evidence type="ECO:0000313" key="3">
    <source>
        <dbReference type="EMBL" id="CDS88201.1"/>
    </source>
</evidence>